<name>A0A0B6AQR2_PRIM2</name>
<evidence type="ECO:0000313" key="2">
    <source>
        <dbReference type="Proteomes" id="UP000031829"/>
    </source>
</evidence>
<reference evidence="1 2" key="1">
    <citation type="journal article" date="2015" name="Genome Announc.">
        <title>Complete genome sequences for 35 biothreat assay-relevant bacillus species.</title>
        <authorList>
            <person name="Johnson S.L."/>
            <person name="Daligault H.E."/>
            <person name="Davenport K.W."/>
            <person name="Jaissle J."/>
            <person name="Frey K.G."/>
            <person name="Ladner J.T."/>
            <person name="Broomall S.M."/>
            <person name="Bishop-Lilly K.A."/>
            <person name="Bruce D.C."/>
            <person name="Gibbons H.S."/>
            <person name="Coyne S.R."/>
            <person name="Lo C.C."/>
            <person name="Meincke L."/>
            <person name="Munk A.C."/>
            <person name="Koroleva G.I."/>
            <person name="Rosenzweig C.N."/>
            <person name="Palacios G.F."/>
            <person name="Redden C.L."/>
            <person name="Minogue T.D."/>
            <person name="Chain P.S."/>
        </authorList>
    </citation>
    <scope>NUCLEOTIDE SEQUENCE [LARGE SCALE GENOMIC DNA]</scope>
    <source>
        <strain evidence="2">ATCC 14581 / DSM 32 / JCM 2506 / NBRC 15308 / NCIMB 9376 / NCTC 10342 / NRRL B-14308 / VKM B-512</strain>
    </source>
</reference>
<dbReference type="Proteomes" id="UP000031829">
    <property type="component" value="Chromosome"/>
</dbReference>
<gene>
    <name evidence="1" type="ORF">BG04_840</name>
</gene>
<proteinExistence type="predicted"/>
<sequence>MCIFSPRSYESYLEIFLKECLLPLNIGYTKLGIKFQQGG</sequence>
<dbReference type="KEGG" id="bmeg:BG04_840"/>
<protein>
    <submittedName>
        <fullName evidence="1">Uncharacterized protein</fullName>
    </submittedName>
</protein>
<evidence type="ECO:0000313" key="1">
    <source>
        <dbReference type="EMBL" id="AJI22189.1"/>
    </source>
</evidence>
<dbReference type="AlphaFoldDB" id="A0A0B6AQR2"/>
<organism evidence="1 2">
    <name type="scientific">Priestia megaterium (strain ATCC 14581 / DSM 32 / CCUG 1817 / JCM 2506 / NBRC 15308 / NCIMB 9376 / NCTC 10342 / NRRL B-14308 / VKM B-512 / Ford 19)</name>
    <name type="common">Bacillus megaterium</name>
    <dbReference type="NCBI Taxonomy" id="1348623"/>
    <lineage>
        <taxon>Bacteria</taxon>
        <taxon>Bacillati</taxon>
        <taxon>Bacillota</taxon>
        <taxon>Bacilli</taxon>
        <taxon>Bacillales</taxon>
        <taxon>Bacillaceae</taxon>
        <taxon>Priestia</taxon>
    </lineage>
</organism>
<dbReference type="EMBL" id="CP009920">
    <property type="protein sequence ID" value="AJI22189.1"/>
    <property type="molecule type" value="Genomic_DNA"/>
</dbReference>
<dbReference type="HOGENOM" id="CLU_3304834_0_0_9"/>
<accession>A0A0B6AQR2</accession>